<dbReference type="WBParaSite" id="Pan_g13784.t1">
    <property type="protein sequence ID" value="Pan_g13784.t1"/>
    <property type="gene ID" value="Pan_g13784"/>
</dbReference>
<evidence type="ECO:0000256" key="4">
    <source>
        <dbReference type="ARBA" id="ARBA00022989"/>
    </source>
</evidence>
<protein>
    <submittedName>
        <fullName evidence="8">UPF0420 protein</fullName>
    </submittedName>
</protein>
<dbReference type="Proteomes" id="UP000492821">
    <property type="component" value="Unassembled WGS sequence"/>
</dbReference>
<feature type="domain" description="Protein root UVB sensitive/RUS" evidence="6">
    <location>
        <begin position="40"/>
        <end position="275"/>
    </location>
</feature>
<evidence type="ECO:0000313" key="7">
    <source>
        <dbReference type="Proteomes" id="UP000492821"/>
    </source>
</evidence>
<accession>A0A7E4UWT7</accession>
<organism evidence="7 8">
    <name type="scientific">Panagrellus redivivus</name>
    <name type="common">Microworm</name>
    <dbReference type="NCBI Taxonomy" id="6233"/>
    <lineage>
        <taxon>Eukaryota</taxon>
        <taxon>Metazoa</taxon>
        <taxon>Ecdysozoa</taxon>
        <taxon>Nematoda</taxon>
        <taxon>Chromadorea</taxon>
        <taxon>Rhabditida</taxon>
        <taxon>Tylenchina</taxon>
        <taxon>Panagrolaimomorpha</taxon>
        <taxon>Panagrolaimoidea</taxon>
        <taxon>Panagrolaimidae</taxon>
        <taxon>Panagrellus</taxon>
    </lineage>
</organism>
<keyword evidence="7" id="KW-1185">Reference proteome</keyword>
<evidence type="ECO:0000256" key="3">
    <source>
        <dbReference type="ARBA" id="ARBA00022692"/>
    </source>
</evidence>
<dbReference type="GO" id="GO:0016020">
    <property type="term" value="C:membrane"/>
    <property type="evidence" value="ECO:0007669"/>
    <property type="project" value="UniProtKB-SubCell"/>
</dbReference>
<dbReference type="Pfam" id="PF04884">
    <property type="entry name" value="UVB_sens_prot"/>
    <property type="match status" value="1"/>
</dbReference>
<comment type="subcellular location">
    <subcellularLocation>
        <location evidence="1">Membrane</location>
    </subcellularLocation>
</comment>
<dbReference type="PANTHER" id="PTHR12770:SF31">
    <property type="entry name" value="RUS FAMILY MEMBER 1"/>
    <property type="match status" value="1"/>
</dbReference>
<evidence type="ECO:0000256" key="2">
    <source>
        <dbReference type="ARBA" id="ARBA00007558"/>
    </source>
</evidence>
<evidence type="ECO:0000256" key="5">
    <source>
        <dbReference type="ARBA" id="ARBA00023136"/>
    </source>
</evidence>
<sequence length="407" mass="45503">MPTLPFIEEYSGEVVRQYTSPDAEPTVTKKKDNLPFLAAIKSFFITVFLPQGYPHTVTPDYLEYQCWDTIQAFASSLTHAISTSAVLKGVGVGNQEATVLAASLTWLIRDGVGMVGSIVFAWAKGTELDSNCKRWRLVADILNDLSHLLELAAPHLSTDWFIPITCGSSLLRAVVGVAGGATRTAVTRHQARRENLADVAAKDGSQETLVNIMSLLVSLSLLPALDGADIRWSWGLSLLFVGIHIFANWRAVRVLRFDTVNQNRLAICVRSYIATKTIPSITEANQAEPLFWRVGPMRQFGCDIPTAYRFSSLEGRFFAHEPKNTPWILTYYIFRPDHEHGFIVLRHDATSDDQLDAAISIEMKSATSNWPEKADIIAFKEAMAAKNWDLTSHHLDFDEWRYRSKAQ</sequence>
<name>A0A7E4UWT7_PANRE</name>
<dbReference type="AlphaFoldDB" id="A0A7E4UWT7"/>
<comment type="similarity">
    <text evidence="2">Belongs to the RUS1 family.</text>
</comment>
<dbReference type="PANTHER" id="PTHR12770">
    <property type="entry name" value="RUS1 FAMILY PROTEIN C16ORF58"/>
    <property type="match status" value="1"/>
</dbReference>
<proteinExistence type="inferred from homology"/>
<evidence type="ECO:0000256" key="1">
    <source>
        <dbReference type="ARBA" id="ARBA00004370"/>
    </source>
</evidence>
<keyword evidence="3" id="KW-0812">Transmembrane</keyword>
<dbReference type="InterPro" id="IPR054549">
    <property type="entry name" value="UVB_sens_RUS_dom"/>
</dbReference>
<reference evidence="8" key="2">
    <citation type="submission" date="2020-10" db="UniProtKB">
        <authorList>
            <consortium name="WormBaseParasite"/>
        </authorList>
    </citation>
    <scope>IDENTIFICATION</scope>
</reference>
<dbReference type="InterPro" id="IPR006968">
    <property type="entry name" value="RUS_fam"/>
</dbReference>
<evidence type="ECO:0000259" key="6">
    <source>
        <dbReference type="Pfam" id="PF04884"/>
    </source>
</evidence>
<evidence type="ECO:0000313" key="8">
    <source>
        <dbReference type="WBParaSite" id="Pan_g13784.t1"/>
    </source>
</evidence>
<keyword evidence="4" id="KW-1133">Transmembrane helix</keyword>
<reference evidence="7" key="1">
    <citation type="journal article" date="2013" name="Genetics">
        <title>The draft genome and transcriptome of Panagrellus redivivus are shaped by the harsh demands of a free-living lifestyle.</title>
        <authorList>
            <person name="Srinivasan J."/>
            <person name="Dillman A.R."/>
            <person name="Macchietto M.G."/>
            <person name="Heikkinen L."/>
            <person name="Lakso M."/>
            <person name="Fracchia K.M."/>
            <person name="Antoshechkin I."/>
            <person name="Mortazavi A."/>
            <person name="Wong G."/>
            <person name="Sternberg P.W."/>
        </authorList>
    </citation>
    <scope>NUCLEOTIDE SEQUENCE [LARGE SCALE GENOMIC DNA]</scope>
    <source>
        <strain evidence="7">MT8872</strain>
    </source>
</reference>
<keyword evidence="5" id="KW-0472">Membrane</keyword>